<dbReference type="EMBL" id="AMXN01000002">
    <property type="protein sequence ID" value="ELS62208.1"/>
    <property type="molecule type" value="Genomic_DNA"/>
</dbReference>
<keyword evidence="3" id="KW-1185">Reference proteome</keyword>
<accession>A0A9W5PDT7</accession>
<keyword evidence="1" id="KW-0479">Metal-binding</keyword>
<name>A0A9W5PDT7_9BACI</name>
<organism evidence="2 3">
    <name type="scientific">Bacillus inaquosorum KCTC 13429</name>
    <dbReference type="NCBI Taxonomy" id="1236548"/>
    <lineage>
        <taxon>Bacteria</taxon>
        <taxon>Bacillati</taxon>
        <taxon>Bacillota</taxon>
        <taxon>Bacilli</taxon>
        <taxon>Bacillales</taxon>
        <taxon>Bacillaceae</taxon>
        <taxon>Bacillus</taxon>
    </lineage>
</organism>
<evidence type="ECO:0000256" key="1">
    <source>
        <dbReference type="ARBA" id="ARBA00022723"/>
    </source>
</evidence>
<gene>
    <name evidence="2" type="ORF">BSI_12870</name>
</gene>
<dbReference type="Proteomes" id="UP000011182">
    <property type="component" value="Unassembled WGS sequence"/>
</dbReference>
<proteinExistence type="predicted"/>
<reference evidence="2 3" key="1">
    <citation type="journal article" date="2014" name="Syst. Appl. Microbiol.">
        <title>Genomic insights into the taxonomic status of the three subspecies of Bacillus subtilis.</title>
        <authorList>
            <person name="Yi H."/>
            <person name="Chun J."/>
            <person name="Cha C.J."/>
        </authorList>
    </citation>
    <scope>NUCLEOTIDE SEQUENCE [LARGE SCALE GENOMIC DNA]</scope>
    <source>
        <strain evidence="2 3">KCTC 13429</strain>
    </source>
</reference>
<dbReference type="GO" id="GO:0046872">
    <property type="term" value="F:metal ion binding"/>
    <property type="evidence" value="ECO:0007669"/>
    <property type="project" value="UniProtKB-KW"/>
</dbReference>
<dbReference type="RefSeq" id="WP_003237431.1">
    <property type="nucleotide sequence ID" value="NZ_AMXN01000002.1"/>
</dbReference>
<sequence>MNAKKVTIPARDCNGFMIGFKEVNALWKCPTCGGEMGNPQLTQHSEDGFFGQVHIWENPCGHVAHYKNLQIVGDAE</sequence>
<comment type="caution">
    <text evidence="2">The sequence shown here is derived from an EMBL/GenBank/DDBJ whole genome shotgun (WGS) entry which is preliminary data.</text>
</comment>
<evidence type="ECO:0000313" key="2">
    <source>
        <dbReference type="EMBL" id="ELS62208.1"/>
    </source>
</evidence>
<protein>
    <submittedName>
        <fullName evidence="2">Uncharacterized protein</fullName>
    </submittedName>
</protein>
<evidence type="ECO:0000313" key="3">
    <source>
        <dbReference type="Proteomes" id="UP000011182"/>
    </source>
</evidence>
<dbReference type="AlphaFoldDB" id="A0A9W5PDT7"/>
<dbReference type="InterPro" id="IPR018527">
    <property type="entry name" value="Rubredoxin_Fe_BS"/>
</dbReference>
<dbReference type="PROSITE" id="PS00202">
    <property type="entry name" value="RUBREDOXIN"/>
    <property type="match status" value="1"/>
</dbReference>